<dbReference type="EMBL" id="JAAPAO010001027">
    <property type="protein sequence ID" value="KAF4651655.1"/>
    <property type="molecule type" value="Genomic_DNA"/>
</dbReference>
<dbReference type="Proteomes" id="UP000591131">
    <property type="component" value="Unassembled WGS sequence"/>
</dbReference>
<keyword evidence="2" id="KW-0233">DNA recombination</keyword>
<dbReference type="OrthoDB" id="416437at2759"/>
<dbReference type="GO" id="GO:0008270">
    <property type="term" value="F:zinc ion binding"/>
    <property type="evidence" value="ECO:0007669"/>
    <property type="project" value="UniProtKB-KW"/>
</dbReference>
<evidence type="ECO:0000256" key="3">
    <source>
        <dbReference type="SAM" id="MobiDB-lite"/>
    </source>
</evidence>
<feature type="domain" description="SWIM-type" evidence="4">
    <location>
        <begin position="1399"/>
        <end position="1436"/>
    </location>
</feature>
<comment type="catalytic activity">
    <reaction evidence="2">
        <text>ATP + H2O = ADP + phosphate + H(+)</text>
        <dbReference type="Rhea" id="RHEA:13065"/>
        <dbReference type="ChEBI" id="CHEBI:15377"/>
        <dbReference type="ChEBI" id="CHEBI:15378"/>
        <dbReference type="ChEBI" id="CHEBI:30616"/>
        <dbReference type="ChEBI" id="CHEBI:43474"/>
        <dbReference type="ChEBI" id="CHEBI:456216"/>
        <dbReference type="EC" id="5.6.2.3"/>
    </reaction>
</comment>
<name>A0A7J6KWD0_PERCH</name>
<evidence type="ECO:0000313" key="5">
    <source>
        <dbReference type="EMBL" id="KAF4651655.1"/>
    </source>
</evidence>
<evidence type="ECO:0000313" key="6">
    <source>
        <dbReference type="Proteomes" id="UP000591131"/>
    </source>
</evidence>
<keyword evidence="2" id="KW-0378">Hydrolase</keyword>
<comment type="caution">
    <text evidence="5">The sequence shown here is derived from an EMBL/GenBank/DDBJ whole genome shotgun (WGS) entry which is preliminary data.</text>
</comment>
<proteinExistence type="inferred from homology"/>
<feature type="non-terminal residue" evidence="5">
    <location>
        <position position="1621"/>
    </location>
</feature>
<dbReference type="GO" id="GO:0016787">
    <property type="term" value="F:hydrolase activity"/>
    <property type="evidence" value="ECO:0007669"/>
    <property type="project" value="UniProtKB-KW"/>
</dbReference>
<dbReference type="Pfam" id="PF05970">
    <property type="entry name" value="PIF1"/>
    <property type="match status" value="1"/>
</dbReference>
<keyword evidence="6" id="KW-1185">Reference proteome</keyword>
<dbReference type="SUPFAM" id="SSF52540">
    <property type="entry name" value="P-loop containing nucleoside triphosphate hydrolases"/>
    <property type="match status" value="2"/>
</dbReference>
<dbReference type="InterPro" id="IPR007527">
    <property type="entry name" value="Znf_SWIM"/>
</dbReference>
<dbReference type="GO" id="GO:0006281">
    <property type="term" value="P:DNA repair"/>
    <property type="evidence" value="ECO:0007669"/>
    <property type="project" value="UniProtKB-KW"/>
</dbReference>
<sequence length="1621" mass="181196">LSPVPSVMDSDQSLAFDEIVKDITSQGNTSQTDYHLITGVAGGGKSFLVKRVAAELTARGFSVHTICVTAMAASIVGGSTFMSFWGLQFDTAHGMAADNAYFRSPNELANRMKEGIRRLGKQHLLIRPTVIIIDEIVSMYDTMVTAMDRALRDIRNCEKPFGNMNILFCGDPLQLTGAKPERYGMYKDLEVKPIWESQLWQQLSVKIYFLSSFHRHQNGTSAKLQHRPGKRGQRRPLWMGNGPDIAYMDFLSEIRNWHATSVLSASSRKVAESIQDSEGSYESEWTVITIYREKARQINEAHLNSLPGVGLAFYAGVLNNDSEDREYGSLSINRKIELKVGARVMCTTNLRGRFFNGDLGVITSFINIGEGATEVHVSTEPHIAFLEPGVKVLLDRTGTEVDIFPIAQDVLDADQTLLYRRRNVPLQLGAAVTCHKVIGATLKYVVIDLSRPLPAKESHQAIERQLNNSWLHGMLYTMLSRVGSSNDIYTKWVGVDRLSRKIIYSPSAVAFNELCQRQSRIPYLRRCAIPSSDIPNMGASQAVTDTTATFRSVPSADPVSSSTMADMMKIMKTDICKEVIDTAITVLINLAQTGLLDRQGHQSTDSELQRMKESQREAFFSMAQDNPSEFRSLMKLDPSSSLRIIRRMKEHAQAGGVSDEEDSVNNQTFLSSEAAVKSPSQIRQRIAKELLGRVRGHQIRERMQDWEHGIEDGEDCESSASLGGSLGGGESDASNSEGTRTAGESENDGEANPRENHEPNTWEENAFYTMRGSVDAVVTSYLEDKPFLQREKSQHERRNSVVLLCRRRTPEKETATATATSRPQPTWRDWPDDTCNMSPILIVQKGPPGSRRCYFYGNKNAGCSSTAWLQHKHDHSTWLCRSCTIPPTLVDLAAAEVSRKPTLTAGDLRSTWEKYREEGKLTQRDVNWLDLKSSDPGYPSLKGNIRNLITSLTKRKEAGLRLDTFLMKIKHLRADDPSRSDISLIVKAILRHDAQDDLPGDLTLRERVNICIATEQPVIEVDPDTGCLARLAILFTSPQMLANYVVAKNLAIDVTFNLLAGKVAMLTLAGLTAEGSSKPVALALVKSENVPDVVASLQQLHDLLDRLALEKPRIERIVQDGSTALNSAIHQFFPPAVAEAVTSCYFHFMQLTKSKKPKDMAVSTWLEFKADLRTIALSHTVHEFCTLLELLRAKWTERQDDDSLEIIDALDAGGWFDTSSFRSRWAACFTGGTSGRTSNSLETYHRILKKVFLEGRTMRTLTQFAVALDDEGFRKASIHNKDRVGGRFVDVDDRRKALKHRGTFALLPRTVPGPSRGECPRAECSGNCTRVSHYLIPDETVYLFIDFDGASDILPKTTAKAQEFVTRDFKVTERVTSQYVNFDSAKKLMKNLHFVSFKTSSQVDMLPQDGGPRCTCLEYARHSKCNHVVLLSRYLGTDETDSWNVLEARIERTAVRVSTGLSNDLPANARYGSRLPAKASRRARQERQRRPSYDELLREFAWPHHEKPTEEQMQSKEKSDTAGCCGGIDDHSLAVYCSSRRCLKSGWWHADCAKSWADATSTEAPDLEDEAVPWYCPRCESSRGKKRKLNARDAPRSKYSDTFPETGVQSQAIKSSDIHVS</sequence>
<feature type="region of interest" description="Disordered" evidence="3">
    <location>
        <begin position="710"/>
        <end position="761"/>
    </location>
</feature>
<dbReference type="Gene3D" id="3.40.50.300">
    <property type="entry name" value="P-loop containing nucleotide triphosphate hydrolases"/>
    <property type="match status" value="1"/>
</dbReference>
<keyword evidence="2" id="KW-0227">DNA damage</keyword>
<comment type="similarity">
    <text evidence="2">Belongs to the helicase family.</text>
</comment>
<feature type="region of interest" description="Disordered" evidence="3">
    <location>
        <begin position="1581"/>
        <end position="1621"/>
    </location>
</feature>
<feature type="region of interest" description="Disordered" evidence="3">
    <location>
        <begin position="810"/>
        <end position="830"/>
    </location>
</feature>
<keyword evidence="2" id="KW-0067">ATP-binding</keyword>
<keyword evidence="1" id="KW-0863">Zinc-finger</keyword>
<dbReference type="EC" id="5.6.2.3" evidence="2"/>
<keyword evidence="2" id="KW-0547">Nucleotide-binding</keyword>
<feature type="region of interest" description="Disordered" evidence="3">
    <location>
        <begin position="1468"/>
        <end position="1491"/>
    </location>
</feature>
<dbReference type="GO" id="GO:0043139">
    <property type="term" value="F:5'-3' DNA helicase activity"/>
    <property type="evidence" value="ECO:0007669"/>
    <property type="project" value="UniProtKB-EC"/>
</dbReference>
<dbReference type="PANTHER" id="PTHR47642">
    <property type="entry name" value="ATP-DEPENDENT DNA HELICASE"/>
    <property type="match status" value="1"/>
</dbReference>
<evidence type="ECO:0000256" key="2">
    <source>
        <dbReference type="RuleBase" id="RU363044"/>
    </source>
</evidence>
<accession>A0A7J6KWD0</accession>
<dbReference type="SUPFAM" id="SSF57903">
    <property type="entry name" value="FYVE/PHD zinc finger"/>
    <property type="match status" value="1"/>
</dbReference>
<dbReference type="InterPro" id="IPR011011">
    <property type="entry name" value="Znf_FYVE_PHD"/>
</dbReference>
<dbReference type="GO" id="GO:0000723">
    <property type="term" value="P:telomere maintenance"/>
    <property type="evidence" value="ECO:0007669"/>
    <property type="project" value="InterPro"/>
</dbReference>
<keyword evidence="2" id="KW-0234">DNA repair</keyword>
<keyword evidence="1" id="KW-0862">Zinc</keyword>
<dbReference type="GO" id="GO:0006310">
    <property type="term" value="P:DNA recombination"/>
    <property type="evidence" value="ECO:0007669"/>
    <property type="project" value="UniProtKB-KW"/>
</dbReference>
<feature type="compositionally biased region" description="Basic and acidic residues" evidence="3">
    <location>
        <begin position="751"/>
        <end position="760"/>
    </location>
</feature>
<dbReference type="Pfam" id="PF10551">
    <property type="entry name" value="MULE"/>
    <property type="match status" value="1"/>
</dbReference>
<dbReference type="InterPro" id="IPR018289">
    <property type="entry name" value="MULE_transposase_dom"/>
</dbReference>
<keyword evidence="2" id="KW-0347">Helicase</keyword>
<feature type="compositionally biased region" description="Basic and acidic residues" evidence="3">
    <location>
        <begin position="1590"/>
        <end position="1599"/>
    </location>
</feature>
<dbReference type="PROSITE" id="PS50966">
    <property type="entry name" value="ZF_SWIM"/>
    <property type="match status" value="1"/>
</dbReference>
<dbReference type="InterPro" id="IPR010285">
    <property type="entry name" value="DNA_helicase_pif1-like_DEAD"/>
</dbReference>
<organism evidence="5 6">
    <name type="scientific">Perkinsus chesapeaki</name>
    <name type="common">Clam parasite</name>
    <name type="synonym">Perkinsus andrewsi</name>
    <dbReference type="NCBI Taxonomy" id="330153"/>
    <lineage>
        <taxon>Eukaryota</taxon>
        <taxon>Sar</taxon>
        <taxon>Alveolata</taxon>
        <taxon>Perkinsozoa</taxon>
        <taxon>Perkinsea</taxon>
        <taxon>Perkinsida</taxon>
        <taxon>Perkinsidae</taxon>
        <taxon>Perkinsus</taxon>
    </lineage>
</organism>
<evidence type="ECO:0000256" key="1">
    <source>
        <dbReference type="PROSITE-ProRule" id="PRU00325"/>
    </source>
</evidence>
<gene>
    <name evidence="5" type="ORF">FOL47_000258</name>
</gene>
<feature type="compositionally biased region" description="Polar residues" evidence="3">
    <location>
        <begin position="735"/>
        <end position="744"/>
    </location>
</feature>
<dbReference type="InterPro" id="IPR027417">
    <property type="entry name" value="P-loop_NTPase"/>
</dbReference>
<reference evidence="5 6" key="1">
    <citation type="submission" date="2020-04" db="EMBL/GenBank/DDBJ databases">
        <title>Perkinsus chesapeaki whole genome sequence.</title>
        <authorList>
            <person name="Bogema D.R."/>
        </authorList>
    </citation>
    <scope>NUCLEOTIDE SEQUENCE [LARGE SCALE GENOMIC DNA]</scope>
    <source>
        <strain evidence="5">ATCC PRA-425</strain>
    </source>
</reference>
<protein>
    <recommendedName>
        <fullName evidence="2">ATP-dependent DNA helicase</fullName>
        <ecNumber evidence="2">5.6.2.3</ecNumber>
    </recommendedName>
</protein>
<comment type="cofactor">
    <cofactor evidence="2">
        <name>Mg(2+)</name>
        <dbReference type="ChEBI" id="CHEBI:18420"/>
    </cofactor>
</comment>
<keyword evidence="1" id="KW-0479">Metal-binding</keyword>
<evidence type="ECO:0000259" key="4">
    <source>
        <dbReference type="PROSITE" id="PS50966"/>
    </source>
</evidence>
<dbReference type="InterPro" id="IPR051055">
    <property type="entry name" value="PIF1_helicase"/>
</dbReference>
<dbReference type="GO" id="GO:0005524">
    <property type="term" value="F:ATP binding"/>
    <property type="evidence" value="ECO:0007669"/>
    <property type="project" value="UniProtKB-KW"/>
</dbReference>